<dbReference type="GO" id="GO:0015031">
    <property type="term" value="P:protein transport"/>
    <property type="evidence" value="ECO:0007669"/>
    <property type="project" value="TreeGrafter"/>
</dbReference>
<dbReference type="PANTHER" id="PTHR11188:SF17">
    <property type="entry name" value="FI21816P1"/>
    <property type="match status" value="1"/>
</dbReference>
<dbReference type="AlphaFoldDB" id="A0A8K1CK92"/>
<dbReference type="InterPro" id="IPR014756">
    <property type="entry name" value="Ig_E-set"/>
</dbReference>
<dbReference type="EMBL" id="SPLM01000042">
    <property type="protein sequence ID" value="TMW63923.1"/>
    <property type="molecule type" value="Genomic_DNA"/>
</dbReference>
<proteinExistence type="predicted"/>
<evidence type="ECO:0000313" key="3">
    <source>
        <dbReference type="EMBL" id="TMW63923.1"/>
    </source>
</evidence>
<dbReference type="PANTHER" id="PTHR11188">
    <property type="entry name" value="ARRESTIN DOMAIN CONTAINING PROTEIN"/>
    <property type="match status" value="1"/>
</dbReference>
<dbReference type="SUPFAM" id="SSF81296">
    <property type="entry name" value="E set domains"/>
    <property type="match status" value="1"/>
</dbReference>
<evidence type="ECO:0008006" key="5">
    <source>
        <dbReference type="Google" id="ProtNLM"/>
    </source>
</evidence>
<organism evidence="3 4">
    <name type="scientific">Pythium oligandrum</name>
    <name type="common">Mycoparasitic fungus</name>
    <dbReference type="NCBI Taxonomy" id="41045"/>
    <lineage>
        <taxon>Eukaryota</taxon>
        <taxon>Sar</taxon>
        <taxon>Stramenopiles</taxon>
        <taxon>Oomycota</taxon>
        <taxon>Peronosporomycetes</taxon>
        <taxon>Pythiales</taxon>
        <taxon>Pythiaceae</taxon>
        <taxon>Pythium</taxon>
    </lineage>
</organism>
<dbReference type="Pfam" id="PF02752">
    <property type="entry name" value="Arrestin_C"/>
    <property type="match status" value="1"/>
</dbReference>
<dbReference type="InterPro" id="IPR014752">
    <property type="entry name" value="Arrestin-like_C"/>
</dbReference>
<dbReference type="GO" id="GO:0005737">
    <property type="term" value="C:cytoplasm"/>
    <property type="evidence" value="ECO:0007669"/>
    <property type="project" value="TreeGrafter"/>
</dbReference>
<protein>
    <recommendedName>
        <fullName evidence="5">Arrestin C-terminal-like domain-containing protein</fullName>
    </recommendedName>
</protein>
<feature type="domain" description="Arrestin C-terminal-like" evidence="2">
    <location>
        <begin position="190"/>
        <end position="323"/>
    </location>
</feature>
<sequence>MGKLAATLGIGVKGSVAIRLEGTVYRPGETLIGQVTLRIDEAFDGKAFEMTIAGEETLKWGTRRSSSHTLDQNQTVYDHHERRRHLLYHQLVFATPQRYAPGDYVYPFEVALPCGLPSTVDYRASRVSDMQDIHGSVFYYATASLPVDGTFKADLSSYHSFEIASAPQRLPQSLQASATEEVCLLGLVKQGQCKLTATLVSDALQTGEAAEIQCSIQNESRMRAQRVSTYLVQDIELLPSEGWAWSRVKSSTVSVAEYQGLEAGQTKDILIRPPMLAISYFSGSALLLPSFQGQFLRISYRLEIKCKYTLCTGTSIEFPLTIVPAGA</sequence>
<dbReference type="OrthoDB" id="2333384at2759"/>
<feature type="domain" description="Arrestin-like N-terminal" evidence="1">
    <location>
        <begin position="23"/>
        <end position="149"/>
    </location>
</feature>
<keyword evidence="4" id="KW-1185">Reference proteome</keyword>
<gene>
    <name evidence="3" type="ORF">Poli38472_014628</name>
</gene>
<evidence type="ECO:0000259" key="2">
    <source>
        <dbReference type="Pfam" id="PF02752"/>
    </source>
</evidence>
<accession>A0A8K1CK92</accession>
<dbReference type="InterPro" id="IPR011022">
    <property type="entry name" value="Arrestin_C-like"/>
</dbReference>
<reference evidence="3" key="1">
    <citation type="submission" date="2019-03" db="EMBL/GenBank/DDBJ databases">
        <title>Long read genome sequence of the mycoparasitic Pythium oligandrum ATCC 38472 isolated from sugarbeet rhizosphere.</title>
        <authorList>
            <person name="Gaulin E."/>
        </authorList>
    </citation>
    <scope>NUCLEOTIDE SEQUENCE</scope>
    <source>
        <strain evidence="3">ATCC 38472_TT</strain>
    </source>
</reference>
<dbReference type="Proteomes" id="UP000794436">
    <property type="component" value="Unassembled WGS sequence"/>
</dbReference>
<evidence type="ECO:0000313" key="4">
    <source>
        <dbReference type="Proteomes" id="UP000794436"/>
    </source>
</evidence>
<name>A0A8K1CK92_PYTOL</name>
<comment type="caution">
    <text evidence="3">The sequence shown here is derived from an EMBL/GenBank/DDBJ whole genome shotgun (WGS) entry which is preliminary data.</text>
</comment>
<dbReference type="Pfam" id="PF00339">
    <property type="entry name" value="Arrestin_N"/>
    <property type="match status" value="1"/>
</dbReference>
<dbReference type="Gene3D" id="2.60.40.640">
    <property type="match status" value="2"/>
</dbReference>
<evidence type="ECO:0000259" key="1">
    <source>
        <dbReference type="Pfam" id="PF00339"/>
    </source>
</evidence>
<dbReference type="InterPro" id="IPR050357">
    <property type="entry name" value="Arrestin_domain-protein"/>
</dbReference>
<dbReference type="InterPro" id="IPR011021">
    <property type="entry name" value="Arrestin-like_N"/>
</dbReference>